<protein>
    <submittedName>
        <fullName evidence="2">Uncharacterized protein</fullName>
    </submittedName>
</protein>
<keyword evidence="3" id="KW-1185">Reference proteome</keyword>
<dbReference type="Proteomes" id="UP000244005">
    <property type="component" value="Unassembled WGS sequence"/>
</dbReference>
<feature type="region of interest" description="Disordered" evidence="1">
    <location>
        <begin position="1"/>
        <end position="55"/>
    </location>
</feature>
<sequence>MVHDLGESCHVSTTSGRAGGREGGEGGGKSVAAETPHLCTTHSKSRSSVIHRRTSHTPRCQLRAAFFGPTHESIDGRLMASPLGIMSECVWP</sequence>
<organism evidence="2 3">
    <name type="scientific">Marchantia polymorpha</name>
    <name type="common">Common liverwort</name>
    <name type="synonym">Marchantia aquatica</name>
    <dbReference type="NCBI Taxonomy" id="3197"/>
    <lineage>
        <taxon>Eukaryota</taxon>
        <taxon>Viridiplantae</taxon>
        <taxon>Streptophyta</taxon>
        <taxon>Embryophyta</taxon>
        <taxon>Marchantiophyta</taxon>
        <taxon>Marchantiopsida</taxon>
        <taxon>Marchantiidae</taxon>
        <taxon>Marchantiales</taxon>
        <taxon>Marchantiaceae</taxon>
        <taxon>Marchantia</taxon>
    </lineage>
</organism>
<dbReference type="EMBL" id="KZ772691">
    <property type="protein sequence ID" value="PTQ44652.1"/>
    <property type="molecule type" value="Genomic_DNA"/>
</dbReference>
<reference evidence="3" key="1">
    <citation type="journal article" date="2017" name="Cell">
        <title>Insights into land plant evolution garnered from the Marchantia polymorpha genome.</title>
        <authorList>
            <person name="Bowman J.L."/>
            <person name="Kohchi T."/>
            <person name="Yamato K.T."/>
            <person name="Jenkins J."/>
            <person name="Shu S."/>
            <person name="Ishizaki K."/>
            <person name="Yamaoka S."/>
            <person name="Nishihama R."/>
            <person name="Nakamura Y."/>
            <person name="Berger F."/>
            <person name="Adam C."/>
            <person name="Aki S.S."/>
            <person name="Althoff F."/>
            <person name="Araki T."/>
            <person name="Arteaga-Vazquez M.A."/>
            <person name="Balasubrmanian S."/>
            <person name="Barry K."/>
            <person name="Bauer D."/>
            <person name="Boehm C.R."/>
            <person name="Briginshaw L."/>
            <person name="Caballero-Perez J."/>
            <person name="Catarino B."/>
            <person name="Chen F."/>
            <person name="Chiyoda S."/>
            <person name="Chovatia M."/>
            <person name="Davies K.M."/>
            <person name="Delmans M."/>
            <person name="Demura T."/>
            <person name="Dierschke T."/>
            <person name="Dolan L."/>
            <person name="Dorantes-Acosta A.E."/>
            <person name="Eklund D.M."/>
            <person name="Florent S.N."/>
            <person name="Flores-Sandoval E."/>
            <person name="Fujiyama A."/>
            <person name="Fukuzawa H."/>
            <person name="Galik B."/>
            <person name="Grimanelli D."/>
            <person name="Grimwood J."/>
            <person name="Grossniklaus U."/>
            <person name="Hamada T."/>
            <person name="Haseloff J."/>
            <person name="Hetherington A.J."/>
            <person name="Higo A."/>
            <person name="Hirakawa Y."/>
            <person name="Hundley H.N."/>
            <person name="Ikeda Y."/>
            <person name="Inoue K."/>
            <person name="Inoue S.I."/>
            <person name="Ishida S."/>
            <person name="Jia Q."/>
            <person name="Kakita M."/>
            <person name="Kanazawa T."/>
            <person name="Kawai Y."/>
            <person name="Kawashima T."/>
            <person name="Kennedy M."/>
            <person name="Kinose K."/>
            <person name="Kinoshita T."/>
            <person name="Kohara Y."/>
            <person name="Koide E."/>
            <person name="Komatsu K."/>
            <person name="Kopischke S."/>
            <person name="Kubo M."/>
            <person name="Kyozuka J."/>
            <person name="Lagercrantz U."/>
            <person name="Lin S.S."/>
            <person name="Lindquist E."/>
            <person name="Lipzen A.M."/>
            <person name="Lu C.W."/>
            <person name="De Luna E."/>
            <person name="Martienssen R.A."/>
            <person name="Minamino N."/>
            <person name="Mizutani M."/>
            <person name="Mizutani M."/>
            <person name="Mochizuki N."/>
            <person name="Monte I."/>
            <person name="Mosher R."/>
            <person name="Nagasaki H."/>
            <person name="Nakagami H."/>
            <person name="Naramoto S."/>
            <person name="Nishitani K."/>
            <person name="Ohtani M."/>
            <person name="Okamoto T."/>
            <person name="Okumura M."/>
            <person name="Phillips J."/>
            <person name="Pollak B."/>
            <person name="Reinders A."/>
            <person name="Rovekamp M."/>
            <person name="Sano R."/>
            <person name="Sawa S."/>
            <person name="Schmid M.W."/>
            <person name="Shirakawa M."/>
            <person name="Solano R."/>
            <person name="Spunde A."/>
            <person name="Suetsugu N."/>
            <person name="Sugano S."/>
            <person name="Sugiyama A."/>
            <person name="Sun R."/>
            <person name="Suzuki Y."/>
            <person name="Takenaka M."/>
            <person name="Takezawa D."/>
            <person name="Tomogane H."/>
            <person name="Tsuzuki M."/>
            <person name="Ueda T."/>
            <person name="Umeda M."/>
            <person name="Ward J.M."/>
            <person name="Watanabe Y."/>
            <person name="Yazaki K."/>
            <person name="Yokoyama R."/>
            <person name="Yoshitake Y."/>
            <person name="Yotsui I."/>
            <person name="Zachgo S."/>
            <person name="Schmutz J."/>
        </authorList>
    </citation>
    <scope>NUCLEOTIDE SEQUENCE [LARGE SCALE GENOMIC DNA]</scope>
    <source>
        <strain evidence="3">Tak-1</strain>
    </source>
</reference>
<proteinExistence type="predicted"/>
<accession>A0A2R6XEW8</accession>
<evidence type="ECO:0000313" key="3">
    <source>
        <dbReference type="Proteomes" id="UP000244005"/>
    </source>
</evidence>
<dbReference type="Gramene" id="Mp1g13060.1">
    <property type="protein sequence ID" value="Mp1g13060.1.cds1"/>
    <property type="gene ID" value="Mp1g13060"/>
</dbReference>
<dbReference type="AlphaFoldDB" id="A0A2R6XEW8"/>
<evidence type="ECO:0000256" key="1">
    <source>
        <dbReference type="SAM" id="MobiDB-lite"/>
    </source>
</evidence>
<gene>
    <name evidence="2" type="ORF">MARPO_0019s0076</name>
</gene>
<evidence type="ECO:0000313" key="2">
    <source>
        <dbReference type="EMBL" id="PTQ44652.1"/>
    </source>
</evidence>
<feature type="compositionally biased region" description="Basic residues" evidence="1">
    <location>
        <begin position="43"/>
        <end position="55"/>
    </location>
</feature>
<name>A0A2R6XEW8_MARPO</name>